<dbReference type="Proteomes" id="UP000789702">
    <property type="component" value="Unassembled WGS sequence"/>
</dbReference>
<evidence type="ECO:0000313" key="2">
    <source>
        <dbReference type="Proteomes" id="UP000789702"/>
    </source>
</evidence>
<proteinExistence type="predicted"/>
<organism evidence="1 2">
    <name type="scientific">Dentiscutata heterogama</name>
    <dbReference type="NCBI Taxonomy" id="1316150"/>
    <lineage>
        <taxon>Eukaryota</taxon>
        <taxon>Fungi</taxon>
        <taxon>Fungi incertae sedis</taxon>
        <taxon>Mucoromycota</taxon>
        <taxon>Glomeromycotina</taxon>
        <taxon>Glomeromycetes</taxon>
        <taxon>Diversisporales</taxon>
        <taxon>Gigasporaceae</taxon>
        <taxon>Dentiscutata</taxon>
    </lineage>
</organism>
<sequence>ILDASLTRNGIEMWLKHEGFNCYDSRNYEEMLKLAPKIILDSLITMFLRTSERLEELSINDLHMLPTATSFLNNMSEITQLKTLRVKFRCCKDYKEILNIKGLKNKLALKVVPSDASDALVNIMKSHKILENLELDANRVARSIILYNVPNRKKHYDLEARYALSRTNYFVDLQITVKPPDDINYLKFFPALKYLEDSLKELTLHYIDFSKTSSEDIEIISKCQNLVRISFINCQGMTKKHCTLLSKNKLNLKKLEITGLRLVTDLSLDQTYILIALISMWGSTLEVLHLDTLSQEIGNALIIHCSNLKELIISEMNAFSLTFIYSFLLQSSLKSLHINAFKVYYQEYFKLICKLPTTLTFLELDTDFKELDFKNFVNYC</sequence>
<gene>
    <name evidence="1" type="ORF">DHETER_LOCUS9282</name>
</gene>
<evidence type="ECO:0000313" key="1">
    <source>
        <dbReference type="EMBL" id="CAG8650684.1"/>
    </source>
</evidence>
<dbReference type="EMBL" id="CAJVPU010016054">
    <property type="protein sequence ID" value="CAG8650684.1"/>
    <property type="molecule type" value="Genomic_DNA"/>
</dbReference>
<protein>
    <submittedName>
        <fullName evidence="1">15218_t:CDS:1</fullName>
    </submittedName>
</protein>
<keyword evidence="2" id="KW-1185">Reference proteome</keyword>
<feature type="non-terminal residue" evidence="1">
    <location>
        <position position="1"/>
    </location>
</feature>
<comment type="caution">
    <text evidence="1">The sequence shown here is derived from an EMBL/GenBank/DDBJ whole genome shotgun (WGS) entry which is preliminary data.</text>
</comment>
<name>A0ACA9NEE1_9GLOM</name>
<feature type="non-terminal residue" evidence="1">
    <location>
        <position position="380"/>
    </location>
</feature>
<accession>A0ACA9NEE1</accession>
<reference evidence="1" key="1">
    <citation type="submission" date="2021-06" db="EMBL/GenBank/DDBJ databases">
        <authorList>
            <person name="Kallberg Y."/>
            <person name="Tangrot J."/>
            <person name="Rosling A."/>
        </authorList>
    </citation>
    <scope>NUCLEOTIDE SEQUENCE</scope>
    <source>
        <strain evidence="1">IL203A</strain>
    </source>
</reference>